<evidence type="ECO:0000313" key="3">
    <source>
        <dbReference type="Proteomes" id="UP000266861"/>
    </source>
</evidence>
<protein>
    <submittedName>
        <fullName evidence="2">Uncharacterized protein</fullName>
    </submittedName>
</protein>
<dbReference type="AlphaFoldDB" id="A0A397JHY8"/>
<proteinExistence type="predicted"/>
<gene>
    <name evidence="2" type="ORF">Glove_43g41</name>
</gene>
<comment type="caution">
    <text evidence="2">The sequence shown here is derived from an EMBL/GenBank/DDBJ whole genome shotgun (WGS) entry which is preliminary data.</text>
</comment>
<sequence>MSVTHLEEQNGDEDWVILHSESAFKNTKTQHYPYNISTLEFLSNKTIFLLQYFHNLYDLYNLYNNLGKKFYKRGIFENVDSFLKQIEKGADTLTQEDLDEEENDIEKRKDQSEEIEIQNISNRLEIEINQIENW</sequence>
<organism evidence="2 3">
    <name type="scientific">Diversispora epigaea</name>
    <dbReference type="NCBI Taxonomy" id="1348612"/>
    <lineage>
        <taxon>Eukaryota</taxon>
        <taxon>Fungi</taxon>
        <taxon>Fungi incertae sedis</taxon>
        <taxon>Mucoromycota</taxon>
        <taxon>Glomeromycotina</taxon>
        <taxon>Glomeromycetes</taxon>
        <taxon>Diversisporales</taxon>
        <taxon>Diversisporaceae</taxon>
        <taxon>Diversispora</taxon>
    </lineage>
</organism>
<dbReference type="Proteomes" id="UP000266861">
    <property type="component" value="Unassembled WGS sequence"/>
</dbReference>
<evidence type="ECO:0000313" key="2">
    <source>
        <dbReference type="EMBL" id="RHZ86852.1"/>
    </source>
</evidence>
<name>A0A397JHY8_9GLOM</name>
<feature type="region of interest" description="Disordered" evidence="1">
    <location>
        <begin position="93"/>
        <end position="112"/>
    </location>
</feature>
<accession>A0A397JHY8</accession>
<reference evidence="2 3" key="1">
    <citation type="submission" date="2018-08" db="EMBL/GenBank/DDBJ databases">
        <title>Genome and evolution of the arbuscular mycorrhizal fungus Diversispora epigaea (formerly Glomus versiforme) and its bacterial endosymbionts.</title>
        <authorList>
            <person name="Sun X."/>
            <person name="Fei Z."/>
            <person name="Harrison M."/>
        </authorList>
    </citation>
    <scope>NUCLEOTIDE SEQUENCE [LARGE SCALE GENOMIC DNA]</scope>
    <source>
        <strain evidence="2 3">IT104</strain>
    </source>
</reference>
<feature type="compositionally biased region" description="Acidic residues" evidence="1">
    <location>
        <begin position="94"/>
        <end position="104"/>
    </location>
</feature>
<evidence type="ECO:0000256" key="1">
    <source>
        <dbReference type="SAM" id="MobiDB-lite"/>
    </source>
</evidence>
<dbReference type="EMBL" id="PQFF01000041">
    <property type="protein sequence ID" value="RHZ86852.1"/>
    <property type="molecule type" value="Genomic_DNA"/>
</dbReference>
<keyword evidence="3" id="KW-1185">Reference proteome</keyword>